<evidence type="ECO:0000313" key="2">
    <source>
        <dbReference type="Proteomes" id="UP001162992"/>
    </source>
</evidence>
<proteinExistence type="predicted"/>
<dbReference type="EMBL" id="CM055097">
    <property type="protein sequence ID" value="KAJ7551594.1"/>
    <property type="molecule type" value="Genomic_DNA"/>
</dbReference>
<protein>
    <submittedName>
        <fullName evidence="1">Uncharacterized protein</fullName>
    </submittedName>
</protein>
<comment type="caution">
    <text evidence="1">The sequence shown here is derived from an EMBL/GenBank/DDBJ whole genome shotgun (WGS) entry which is preliminary data.</text>
</comment>
<sequence>MADNSNNSNNNSGDDTNERPQDWEMLTLSLSSLADPKPSADANLSDADVDAVPSSTGSGKEEHEGISDDQVHSKYFGLASSSLSENSKNEKSALFTSEGGKTDTSVVGKGTASGVVGSAVSSEVDWMEPSPLLASTVGSGEEEPSGAVSTDLESSTAKNENQRQSSISSKALTGYPSTVGPVPTVEGTDTVPELYSCFDNEEAECLAGIEREILAEPDYAFSETFDEAYSELRAADVDTAGKPLLETSSKSKTKKAWWKQQVEVLGVHVSQASALWSLALAATVMGLVILGQRWHHERSQNQQLRLQLGSKDESFTLTDMQKINQLIFQISRLKDAVSGRRRVPVMRS</sequence>
<accession>A0ACC2DB80</accession>
<gene>
    <name evidence="1" type="ORF">O6H91_06G021300</name>
</gene>
<reference evidence="2" key="1">
    <citation type="journal article" date="2024" name="Proc. Natl. Acad. Sci. U.S.A.">
        <title>Extraordinary preservation of gene collinearity over three hundred million years revealed in homosporous lycophytes.</title>
        <authorList>
            <person name="Li C."/>
            <person name="Wickell D."/>
            <person name="Kuo L.Y."/>
            <person name="Chen X."/>
            <person name="Nie B."/>
            <person name="Liao X."/>
            <person name="Peng D."/>
            <person name="Ji J."/>
            <person name="Jenkins J."/>
            <person name="Williams M."/>
            <person name="Shu S."/>
            <person name="Plott C."/>
            <person name="Barry K."/>
            <person name="Rajasekar S."/>
            <person name="Grimwood J."/>
            <person name="Han X."/>
            <person name="Sun S."/>
            <person name="Hou Z."/>
            <person name="He W."/>
            <person name="Dai G."/>
            <person name="Sun C."/>
            <person name="Schmutz J."/>
            <person name="Leebens-Mack J.H."/>
            <person name="Li F.W."/>
            <person name="Wang L."/>
        </authorList>
    </citation>
    <scope>NUCLEOTIDE SEQUENCE [LARGE SCALE GENOMIC DNA]</scope>
    <source>
        <strain evidence="2">cv. PW_Plant_1</strain>
    </source>
</reference>
<keyword evidence="2" id="KW-1185">Reference proteome</keyword>
<evidence type="ECO:0000313" key="1">
    <source>
        <dbReference type="EMBL" id="KAJ7551594.1"/>
    </source>
</evidence>
<name>A0ACC2DB80_DIPCM</name>
<dbReference type="Proteomes" id="UP001162992">
    <property type="component" value="Chromosome 6"/>
</dbReference>
<organism evidence="1 2">
    <name type="scientific">Diphasiastrum complanatum</name>
    <name type="common">Issler's clubmoss</name>
    <name type="synonym">Lycopodium complanatum</name>
    <dbReference type="NCBI Taxonomy" id="34168"/>
    <lineage>
        <taxon>Eukaryota</taxon>
        <taxon>Viridiplantae</taxon>
        <taxon>Streptophyta</taxon>
        <taxon>Embryophyta</taxon>
        <taxon>Tracheophyta</taxon>
        <taxon>Lycopodiopsida</taxon>
        <taxon>Lycopodiales</taxon>
        <taxon>Lycopodiaceae</taxon>
        <taxon>Lycopodioideae</taxon>
        <taxon>Diphasiastrum</taxon>
    </lineage>
</organism>